<dbReference type="AlphaFoldDB" id="A0A0S4LTJ9"/>
<protein>
    <submittedName>
        <fullName evidence="2">Uncharacterized protein</fullName>
    </submittedName>
</protein>
<keyword evidence="1" id="KW-0732">Signal</keyword>
<dbReference type="OrthoDB" id="9154373at2"/>
<dbReference type="RefSeq" id="WP_090902540.1">
    <property type="nucleotide sequence ID" value="NZ_CZPZ01000036.1"/>
</dbReference>
<sequence length="219" mass="23925">MPTPFRLNPCWLFLPLAVSLLTGCNSVPQNAALGAVIGTGVGAIIPAHDIEQVYYLGSFDPQEQVPPALYRVRVRGQASIISWMRFGSGWVPAELIDSLGSSVEISKKDGKIVMTRAEGDQLSRLTIGRRLMQFGPEGFREVPKDHRLVILMGSDPEDFFKAMDEALGAVSQAKIDQDSRALNGLLFEAITKVRAEKRLIEAQLEAAKEQFSATEGAKP</sequence>
<feature type="chain" id="PRO_5006624285" evidence="1">
    <location>
        <begin position="32"/>
        <end position="219"/>
    </location>
</feature>
<reference evidence="3" key="1">
    <citation type="submission" date="2015-10" db="EMBL/GenBank/DDBJ databases">
        <authorList>
            <person name="Luecker S."/>
            <person name="Luecker S."/>
        </authorList>
    </citation>
    <scope>NUCLEOTIDE SEQUENCE [LARGE SCALE GENOMIC DNA]</scope>
</reference>
<name>A0A0S4LTJ9_9BACT</name>
<organism evidence="2 3">
    <name type="scientific">Candidatus Nitrospira nitrificans</name>
    <dbReference type="NCBI Taxonomy" id="1742973"/>
    <lineage>
        <taxon>Bacteria</taxon>
        <taxon>Pseudomonadati</taxon>
        <taxon>Nitrospirota</taxon>
        <taxon>Nitrospiria</taxon>
        <taxon>Nitrospirales</taxon>
        <taxon>Nitrospiraceae</taxon>
        <taxon>Nitrospira</taxon>
    </lineage>
</organism>
<dbReference type="PROSITE" id="PS51257">
    <property type="entry name" value="PROKAR_LIPOPROTEIN"/>
    <property type="match status" value="1"/>
</dbReference>
<dbReference type="Proteomes" id="UP000198736">
    <property type="component" value="Unassembled WGS sequence"/>
</dbReference>
<gene>
    <name evidence="2" type="ORF">COMA2_90157</name>
</gene>
<proteinExistence type="predicted"/>
<evidence type="ECO:0000256" key="1">
    <source>
        <dbReference type="SAM" id="SignalP"/>
    </source>
</evidence>
<evidence type="ECO:0000313" key="2">
    <source>
        <dbReference type="EMBL" id="CUS39978.1"/>
    </source>
</evidence>
<evidence type="ECO:0000313" key="3">
    <source>
        <dbReference type="Proteomes" id="UP000198736"/>
    </source>
</evidence>
<feature type="signal peptide" evidence="1">
    <location>
        <begin position="1"/>
        <end position="31"/>
    </location>
</feature>
<keyword evidence="3" id="KW-1185">Reference proteome</keyword>
<dbReference type="EMBL" id="CZPZ01000036">
    <property type="protein sequence ID" value="CUS39978.1"/>
    <property type="molecule type" value="Genomic_DNA"/>
</dbReference>
<accession>A0A0S4LTJ9</accession>